<dbReference type="EMBL" id="JBBPHU010000012">
    <property type="protein sequence ID" value="KAK7511392.1"/>
    <property type="molecule type" value="Genomic_DNA"/>
</dbReference>
<sequence length="337" mass="39439">MPYSRIKTGNLTRRFECYENEVSMAAYLLFTDQAAFRHLNTKFEEVTEILKSATELDDLFPLLLEEIVDKYHKPLDAENEDREYDYKKTRCRNLNRKGLRQDRFLASLLRYLVHCTSDAFSRATTEEKARFQNAANDEFAKCTGLRIPSVHQVTQVDQPAWGPLEAFGEQPFEEYNRAYLVLRRLIHVVRTDGLWESEFQSACSFQRFLIPFPAVPWWMVVPKSPGALKQPLPVEMAPHNYKLCLDPDETTHTRRLQRHVKSFLEPKGLRLPQSNETVPCHADPRIFDYEEDFLDAVRMQLNLVKLRVQFLSFDLLFENGDTLRVCGPSRPDKWSEI</sequence>
<name>A0ABR1KB34_9PEZI</name>
<protein>
    <submittedName>
        <fullName evidence="1">Uncharacterized protein</fullName>
    </submittedName>
</protein>
<evidence type="ECO:0000313" key="1">
    <source>
        <dbReference type="EMBL" id="KAK7511392.1"/>
    </source>
</evidence>
<proteinExistence type="predicted"/>
<dbReference type="Proteomes" id="UP001363622">
    <property type="component" value="Unassembled WGS sequence"/>
</dbReference>
<organism evidence="1 2">
    <name type="scientific">Phyllosticta citriasiana</name>
    <dbReference type="NCBI Taxonomy" id="595635"/>
    <lineage>
        <taxon>Eukaryota</taxon>
        <taxon>Fungi</taxon>
        <taxon>Dikarya</taxon>
        <taxon>Ascomycota</taxon>
        <taxon>Pezizomycotina</taxon>
        <taxon>Dothideomycetes</taxon>
        <taxon>Dothideomycetes incertae sedis</taxon>
        <taxon>Botryosphaeriales</taxon>
        <taxon>Phyllostictaceae</taxon>
        <taxon>Phyllosticta</taxon>
    </lineage>
</organism>
<gene>
    <name evidence="1" type="ORF">IWZ03DRAFT_426307</name>
</gene>
<evidence type="ECO:0000313" key="2">
    <source>
        <dbReference type="Proteomes" id="UP001363622"/>
    </source>
</evidence>
<reference evidence="1 2" key="1">
    <citation type="submission" date="2024-04" db="EMBL/GenBank/DDBJ databases">
        <title>Phyllosticta paracitricarpa is synonymous to the EU quarantine fungus P. citricarpa based on phylogenomic analyses.</title>
        <authorList>
            <consortium name="Lawrence Berkeley National Laboratory"/>
            <person name="Van Ingen-Buijs V.A."/>
            <person name="Van Westerhoven A.C."/>
            <person name="Haridas S."/>
            <person name="Skiadas P."/>
            <person name="Martin F."/>
            <person name="Groenewald J.Z."/>
            <person name="Crous P.W."/>
            <person name="Seidl M.F."/>
        </authorList>
    </citation>
    <scope>NUCLEOTIDE SEQUENCE [LARGE SCALE GENOMIC DNA]</scope>
    <source>
        <strain evidence="1 2">CBS 123371</strain>
    </source>
</reference>
<accession>A0ABR1KB34</accession>
<keyword evidence="2" id="KW-1185">Reference proteome</keyword>
<comment type="caution">
    <text evidence="1">The sequence shown here is derived from an EMBL/GenBank/DDBJ whole genome shotgun (WGS) entry which is preliminary data.</text>
</comment>